<accession>A0AAW0DJ93</accession>
<evidence type="ECO:0000259" key="1">
    <source>
        <dbReference type="Pfam" id="PF14832"/>
    </source>
</evidence>
<dbReference type="SUPFAM" id="SSF55331">
    <property type="entry name" value="Tautomerase/MIF"/>
    <property type="match status" value="1"/>
</dbReference>
<dbReference type="EMBL" id="JAWWNJ010000007">
    <property type="protein sequence ID" value="KAK7052610.1"/>
    <property type="molecule type" value="Genomic_DNA"/>
</dbReference>
<organism evidence="2 3">
    <name type="scientific">Favolaschia claudopus</name>
    <dbReference type="NCBI Taxonomy" id="2862362"/>
    <lineage>
        <taxon>Eukaryota</taxon>
        <taxon>Fungi</taxon>
        <taxon>Dikarya</taxon>
        <taxon>Basidiomycota</taxon>
        <taxon>Agaricomycotina</taxon>
        <taxon>Agaricomycetes</taxon>
        <taxon>Agaricomycetidae</taxon>
        <taxon>Agaricales</taxon>
        <taxon>Marasmiineae</taxon>
        <taxon>Mycenaceae</taxon>
        <taxon>Favolaschia</taxon>
    </lineage>
</organism>
<protein>
    <submittedName>
        <fullName evidence="2">Tautomerase-3 domain-containing protein</fullName>
    </submittedName>
</protein>
<reference evidence="2 3" key="1">
    <citation type="journal article" date="2024" name="J Genomics">
        <title>Draft genome sequencing and assembly of Favolaschia claudopus CIRM-BRFM 2984 isolated from oak limbs.</title>
        <authorList>
            <person name="Navarro D."/>
            <person name="Drula E."/>
            <person name="Chaduli D."/>
            <person name="Cazenave R."/>
            <person name="Ahrendt S."/>
            <person name="Wang J."/>
            <person name="Lipzen A."/>
            <person name="Daum C."/>
            <person name="Barry K."/>
            <person name="Grigoriev I.V."/>
            <person name="Favel A."/>
            <person name="Rosso M.N."/>
            <person name="Martin F."/>
        </authorList>
    </citation>
    <scope>NUCLEOTIDE SEQUENCE [LARGE SCALE GENOMIC DNA]</scope>
    <source>
        <strain evidence="2 3">CIRM-BRFM 2984</strain>
    </source>
</reference>
<dbReference type="Pfam" id="PF14832">
    <property type="entry name" value="Tautomerase_3"/>
    <property type="match status" value="1"/>
</dbReference>
<dbReference type="Gene3D" id="3.30.429.10">
    <property type="entry name" value="Macrophage Migration Inhibitory Factor"/>
    <property type="match status" value="1"/>
</dbReference>
<dbReference type="AlphaFoldDB" id="A0AAW0DJ93"/>
<dbReference type="Proteomes" id="UP001362999">
    <property type="component" value="Unassembled WGS sequence"/>
</dbReference>
<gene>
    <name evidence="2" type="ORF">R3P38DRAFT_2861355</name>
</gene>
<proteinExistence type="predicted"/>
<keyword evidence="3" id="KW-1185">Reference proteome</keyword>
<evidence type="ECO:0000313" key="2">
    <source>
        <dbReference type="EMBL" id="KAK7052610.1"/>
    </source>
</evidence>
<feature type="domain" description="Tautomerase cis-CaaD-like" evidence="1">
    <location>
        <begin position="1"/>
        <end position="136"/>
    </location>
</feature>
<dbReference type="InterPro" id="IPR028116">
    <property type="entry name" value="Cis-CaaD-like"/>
</dbReference>
<sequence>MPLHRFFVPKDLYTPADKSALAEAITEVYAILPKFYVVVLFIELDSTNFYLAGKSSDRMVRINVEHLARNFDHSDSARKRQFMARYEAALAPFTEARGIDWEVQIVDCDRELWNINGMAPPEGNSEEEQIWRKENRAVPPEEIKAMKAAGKY</sequence>
<dbReference type="InterPro" id="IPR014347">
    <property type="entry name" value="Tautomerase/MIF_sf"/>
</dbReference>
<evidence type="ECO:0000313" key="3">
    <source>
        <dbReference type="Proteomes" id="UP001362999"/>
    </source>
</evidence>
<comment type="caution">
    <text evidence="2">The sequence shown here is derived from an EMBL/GenBank/DDBJ whole genome shotgun (WGS) entry which is preliminary data.</text>
</comment>
<name>A0AAW0DJ93_9AGAR</name>